<evidence type="ECO:0000256" key="1">
    <source>
        <dbReference type="SAM" id="SignalP"/>
    </source>
</evidence>
<sequence length="170" mass="19633">MNYKNSFIILLFALLSSLSACELTKNVSKPPPGVTRLKVNVTYIEVMDKNKDNERWDVGLSDEDMAPDLYYTVSIDREQRYKSSISKNKYITQWLEKSDFIDVPKGSKIVFTFYDDDFSMVRTGVLSNPDDFVGVLELNLEQLIKASQEGKEFKFDRVQKCRIAISNMMQ</sequence>
<name>A0A1I2DYH0_9BACT</name>
<dbReference type="Gene3D" id="2.60.40.150">
    <property type="entry name" value="C2 domain"/>
    <property type="match status" value="1"/>
</dbReference>
<gene>
    <name evidence="3" type="ORF">SAMN04488541_100864</name>
</gene>
<dbReference type="CDD" id="cd00030">
    <property type="entry name" value="C2"/>
    <property type="match status" value="1"/>
</dbReference>
<feature type="signal peptide" evidence="1">
    <location>
        <begin position="1"/>
        <end position="20"/>
    </location>
</feature>
<dbReference type="EMBL" id="FONY01000008">
    <property type="protein sequence ID" value="SFE85311.1"/>
    <property type="molecule type" value="Genomic_DNA"/>
</dbReference>
<dbReference type="SUPFAM" id="SSF49562">
    <property type="entry name" value="C2 domain (Calcium/lipid-binding domain, CaLB)"/>
    <property type="match status" value="1"/>
</dbReference>
<keyword evidence="4" id="KW-1185">Reference proteome</keyword>
<protein>
    <submittedName>
        <fullName evidence="3">C2 domain-containing protein</fullName>
    </submittedName>
</protein>
<evidence type="ECO:0000259" key="2">
    <source>
        <dbReference type="PROSITE" id="PS50004"/>
    </source>
</evidence>
<dbReference type="RefSeq" id="WP_177217282.1">
    <property type="nucleotide sequence ID" value="NZ_FONY01000008.1"/>
</dbReference>
<dbReference type="Proteomes" id="UP000199513">
    <property type="component" value="Unassembled WGS sequence"/>
</dbReference>
<reference evidence="4" key="1">
    <citation type="submission" date="2016-10" db="EMBL/GenBank/DDBJ databases">
        <authorList>
            <person name="Varghese N."/>
            <person name="Submissions S."/>
        </authorList>
    </citation>
    <scope>NUCLEOTIDE SEQUENCE [LARGE SCALE GENOMIC DNA]</scope>
    <source>
        <strain>GEY</strain>
        <strain evidence="4">DSM 9560</strain>
    </source>
</reference>
<evidence type="ECO:0000313" key="4">
    <source>
        <dbReference type="Proteomes" id="UP000199513"/>
    </source>
</evidence>
<feature type="chain" id="PRO_5011618099" evidence="1">
    <location>
        <begin position="21"/>
        <end position="170"/>
    </location>
</feature>
<feature type="domain" description="C2" evidence="2">
    <location>
        <begin position="19"/>
        <end position="153"/>
    </location>
</feature>
<dbReference type="Pfam" id="PF00168">
    <property type="entry name" value="C2"/>
    <property type="match status" value="1"/>
</dbReference>
<dbReference type="InterPro" id="IPR035892">
    <property type="entry name" value="C2_domain_sf"/>
</dbReference>
<dbReference type="InterPro" id="IPR000008">
    <property type="entry name" value="C2_dom"/>
</dbReference>
<accession>A0A1I2DYH0</accession>
<keyword evidence="1" id="KW-0732">Signal</keyword>
<dbReference type="PROSITE" id="PS51257">
    <property type="entry name" value="PROKAR_LIPOPROTEIN"/>
    <property type="match status" value="1"/>
</dbReference>
<dbReference type="AlphaFoldDB" id="A0A1I2DYH0"/>
<evidence type="ECO:0000313" key="3">
    <source>
        <dbReference type="EMBL" id="SFE85311.1"/>
    </source>
</evidence>
<dbReference type="PROSITE" id="PS50004">
    <property type="entry name" value="C2"/>
    <property type="match status" value="1"/>
</dbReference>
<proteinExistence type="predicted"/>
<dbReference type="STRING" id="1003.SAMN04488541_100864"/>
<organism evidence="3 4">
    <name type="scientific">Thermoflexibacter ruber</name>
    <dbReference type="NCBI Taxonomy" id="1003"/>
    <lineage>
        <taxon>Bacteria</taxon>
        <taxon>Pseudomonadati</taxon>
        <taxon>Bacteroidota</taxon>
        <taxon>Cytophagia</taxon>
        <taxon>Cytophagales</taxon>
        <taxon>Thermoflexibacteraceae</taxon>
        <taxon>Thermoflexibacter</taxon>
    </lineage>
</organism>